<feature type="domain" description="HTH myb-type" evidence="6">
    <location>
        <begin position="71"/>
        <end position="120"/>
    </location>
</feature>
<dbReference type="CDD" id="cd00167">
    <property type="entry name" value="SANT"/>
    <property type="match status" value="1"/>
</dbReference>
<feature type="domain" description="Myb-like" evidence="5">
    <location>
        <begin position="22"/>
        <end position="65"/>
    </location>
</feature>
<evidence type="ECO:0000256" key="2">
    <source>
        <dbReference type="ARBA" id="ARBA00022737"/>
    </source>
</evidence>
<evidence type="ECO:0000256" key="4">
    <source>
        <dbReference type="ARBA" id="ARBA00023242"/>
    </source>
</evidence>
<evidence type="ECO:0000259" key="6">
    <source>
        <dbReference type="PROSITE" id="PS51294"/>
    </source>
</evidence>
<evidence type="ECO:0000256" key="3">
    <source>
        <dbReference type="ARBA" id="ARBA00023125"/>
    </source>
</evidence>
<evidence type="ECO:0000259" key="5">
    <source>
        <dbReference type="PROSITE" id="PS50090"/>
    </source>
</evidence>
<dbReference type="PANTHER" id="PTHR45614">
    <property type="entry name" value="MYB PROTEIN-RELATED"/>
    <property type="match status" value="1"/>
</dbReference>
<dbReference type="Proteomes" id="UP000826271">
    <property type="component" value="Unassembled WGS sequence"/>
</dbReference>
<gene>
    <name evidence="7" type="ORF">BUALT_Bualt11G0046000</name>
</gene>
<comment type="subcellular location">
    <subcellularLocation>
        <location evidence="1">Nucleus</location>
    </subcellularLocation>
</comment>
<name>A0AAV6WYV4_9LAMI</name>
<evidence type="ECO:0000313" key="8">
    <source>
        <dbReference type="Proteomes" id="UP000826271"/>
    </source>
</evidence>
<dbReference type="GO" id="GO:0000978">
    <property type="term" value="F:RNA polymerase II cis-regulatory region sequence-specific DNA binding"/>
    <property type="evidence" value="ECO:0007669"/>
    <property type="project" value="TreeGrafter"/>
</dbReference>
<keyword evidence="2" id="KW-0677">Repeat</keyword>
<dbReference type="FunFam" id="1.10.10.60:FF:000010">
    <property type="entry name" value="Transcriptional activator Myb isoform A"/>
    <property type="match status" value="1"/>
</dbReference>
<dbReference type="PANTHER" id="PTHR45614:SF264">
    <property type="entry name" value="HOMEODOMAIN-RELATED"/>
    <property type="match status" value="1"/>
</dbReference>
<comment type="caution">
    <text evidence="7">The sequence shown here is derived from an EMBL/GenBank/DDBJ whole genome shotgun (WGS) entry which is preliminary data.</text>
</comment>
<feature type="domain" description="HTH myb-type" evidence="6">
    <location>
        <begin position="22"/>
        <end position="69"/>
    </location>
</feature>
<dbReference type="AlphaFoldDB" id="A0AAV6WYV4"/>
<dbReference type="GO" id="GO:0005634">
    <property type="term" value="C:nucleus"/>
    <property type="evidence" value="ECO:0007669"/>
    <property type="project" value="UniProtKB-SubCell"/>
</dbReference>
<protein>
    <submittedName>
        <fullName evidence="7">Uncharacterized protein</fullName>
    </submittedName>
</protein>
<dbReference type="PROSITE" id="PS50090">
    <property type="entry name" value="MYB_LIKE"/>
    <property type="match status" value="2"/>
</dbReference>
<dbReference type="SUPFAM" id="SSF46689">
    <property type="entry name" value="Homeodomain-like"/>
    <property type="match status" value="1"/>
</dbReference>
<proteinExistence type="predicted"/>
<dbReference type="GO" id="GO:0000981">
    <property type="term" value="F:DNA-binding transcription factor activity, RNA polymerase II-specific"/>
    <property type="evidence" value="ECO:0007669"/>
    <property type="project" value="TreeGrafter"/>
</dbReference>
<dbReference type="InterPro" id="IPR050560">
    <property type="entry name" value="MYB_TF"/>
</dbReference>
<dbReference type="InterPro" id="IPR017930">
    <property type="entry name" value="Myb_dom"/>
</dbReference>
<organism evidence="7 8">
    <name type="scientific">Buddleja alternifolia</name>
    <dbReference type="NCBI Taxonomy" id="168488"/>
    <lineage>
        <taxon>Eukaryota</taxon>
        <taxon>Viridiplantae</taxon>
        <taxon>Streptophyta</taxon>
        <taxon>Embryophyta</taxon>
        <taxon>Tracheophyta</taxon>
        <taxon>Spermatophyta</taxon>
        <taxon>Magnoliopsida</taxon>
        <taxon>eudicotyledons</taxon>
        <taxon>Gunneridae</taxon>
        <taxon>Pentapetalae</taxon>
        <taxon>asterids</taxon>
        <taxon>lamiids</taxon>
        <taxon>Lamiales</taxon>
        <taxon>Scrophulariaceae</taxon>
        <taxon>Buddlejeae</taxon>
        <taxon>Buddleja</taxon>
    </lineage>
</organism>
<dbReference type="EMBL" id="WHWC01000011">
    <property type="protein sequence ID" value="KAG8373647.1"/>
    <property type="molecule type" value="Genomic_DNA"/>
</dbReference>
<sequence length="220" mass="24748">MVDSRADSGANSKKRRACNWYWSRKEDELLIELIKKHGTGNWRSIASHLSGRTAMSCRLRWVNHLNPEVDKTPLSEEEQEKLLELHKEYGNKWSTIVGFFPHRTDNQIKNQYHAMMGKMKILSYGNTVISDAATSQVYQVGQPQEGVLKDYQFIDFMGVGNPDVLEISIAVLSARILTPDFVHTGISEVLVSRQCSAAAAVSELLLVFSLNASILLNLLI</sequence>
<dbReference type="PROSITE" id="PS51294">
    <property type="entry name" value="HTH_MYB"/>
    <property type="match status" value="2"/>
</dbReference>
<accession>A0AAV6WYV4</accession>
<keyword evidence="8" id="KW-1185">Reference proteome</keyword>
<dbReference type="InterPro" id="IPR001005">
    <property type="entry name" value="SANT/Myb"/>
</dbReference>
<evidence type="ECO:0000256" key="1">
    <source>
        <dbReference type="ARBA" id="ARBA00004123"/>
    </source>
</evidence>
<feature type="domain" description="Myb-like" evidence="5">
    <location>
        <begin position="66"/>
        <end position="116"/>
    </location>
</feature>
<keyword evidence="3" id="KW-0238">DNA-binding</keyword>
<evidence type="ECO:0000313" key="7">
    <source>
        <dbReference type="EMBL" id="KAG8373647.1"/>
    </source>
</evidence>
<reference evidence="7" key="1">
    <citation type="submission" date="2019-10" db="EMBL/GenBank/DDBJ databases">
        <authorList>
            <person name="Zhang R."/>
            <person name="Pan Y."/>
            <person name="Wang J."/>
            <person name="Ma R."/>
            <person name="Yu S."/>
        </authorList>
    </citation>
    <scope>NUCLEOTIDE SEQUENCE</scope>
    <source>
        <strain evidence="7">LA-IB0</strain>
        <tissue evidence="7">Leaf</tissue>
    </source>
</reference>
<dbReference type="Gene3D" id="1.10.10.60">
    <property type="entry name" value="Homeodomain-like"/>
    <property type="match status" value="2"/>
</dbReference>
<keyword evidence="4" id="KW-0539">Nucleus</keyword>
<dbReference type="SMART" id="SM00717">
    <property type="entry name" value="SANT"/>
    <property type="match status" value="2"/>
</dbReference>
<dbReference type="InterPro" id="IPR009057">
    <property type="entry name" value="Homeodomain-like_sf"/>
</dbReference>
<dbReference type="Pfam" id="PF00249">
    <property type="entry name" value="Myb_DNA-binding"/>
    <property type="match status" value="2"/>
</dbReference>